<sequence length="43" mass="5147">MRKNKTASPIESLPAFQSLMFFFLRIERKKNFFSRCLAVDLHK</sequence>
<name>B9Y3U6_9FIRM</name>
<dbReference type="AlphaFoldDB" id="B9Y3U6"/>
<dbReference type="Proteomes" id="UP000005950">
    <property type="component" value="Unassembled WGS sequence"/>
</dbReference>
<evidence type="ECO:0000313" key="2">
    <source>
        <dbReference type="Proteomes" id="UP000005950"/>
    </source>
</evidence>
<reference evidence="1 2" key="2">
    <citation type="submission" date="2009-02" db="EMBL/GenBank/DDBJ databases">
        <title>Draft genome sequence of Holdemania filiformis DSM 12042.</title>
        <authorList>
            <person name="Sudarsanam P."/>
            <person name="Ley R."/>
            <person name="Guruge J."/>
            <person name="Turnbaugh P.J."/>
            <person name="Mahowald M."/>
            <person name="Liep D."/>
            <person name="Gordon J."/>
        </authorList>
    </citation>
    <scope>NUCLEOTIDE SEQUENCE [LARGE SCALE GENOMIC DNA]</scope>
    <source>
        <strain evidence="1 2">DSM 12042</strain>
    </source>
</reference>
<gene>
    <name evidence="1" type="ORF">HOLDEFILI_00476</name>
</gene>
<dbReference type="HOGENOM" id="CLU_3234573_0_0_9"/>
<evidence type="ECO:0000313" key="1">
    <source>
        <dbReference type="EMBL" id="EEF69337.1"/>
    </source>
</evidence>
<comment type="caution">
    <text evidence="1">The sequence shown here is derived from an EMBL/GenBank/DDBJ whole genome shotgun (WGS) entry which is preliminary data.</text>
</comment>
<dbReference type="EMBL" id="ACCF01000031">
    <property type="protein sequence ID" value="EEF69337.1"/>
    <property type="molecule type" value="Genomic_DNA"/>
</dbReference>
<protein>
    <submittedName>
        <fullName evidence="1">Uncharacterized protein</fullName>
    </submittedName>
</protein>
<organism evidence="1 2">
    <name type="scientific">Holdemania filiformis DSM 12042</name>
    <dbReference type="NCBI Taxonomy" id="545696"/>
    <lineage>
        <taxon>Bacteria</taxon>
        <taxon>Bacillati</taxon>
        <taxon>Bacillota</taxon>
        <taxon>Erysipelotrichia</taxon>
        <taxon>Erysipelotrichales</taxon>
        <taxon>Erysipelotrichaceae</taxon>
        <taxon>Holdemania</taxon>
    </lineage>
</organism>
<proteinExistence type="predicted"/>
<dbReference type="STRING" id="545696.HOLDEFILI_00476"/>
<reference evidence="1 2" key="1">
    <citation type="submission" date="2008-12" db="EMBL/GenBank/DDBJ databases">
        <authorList>
            <person name="Fulton L."/>
            <person name="Clifton S."/>
            <person name="Fulton B."/>
            <person name="Xu J."/>
            <person name="Minx P."/>
            <person name="Pepin K.H."/>
            <person name="Johnson M."/>
            <person name="Bhonagiri V."/>
            <person name="Nash W.E."/>
            <person name="Mardis E.R."/>
            <person name="Wilson R.K."/>
        </authorList>
    </citation>
    <scope>NUCLEOTIDE SEQUENCE [LARGE SCALE GENOMIC DNA]</scope>
    <source>
        <strain evidence="1 2">DSM 12042</strain>
    </source>
</reference>
<accession>B9Y3U6</accession>